<feature type="compositionally biased region" description="Polar residues" evidence="3">
    <location>
        <begin position="963"/>
        <end position="992"/>
    </location>
</feature>
<dbReference type="InterPro" id="IPR036388">
    <property type="entry name" value="WH-like_DNA-bd_sf"/>
</dbReference>
<dbReference type="PROSITE" id="PS50961">
    <property type="entry name" value="HTH_LA"/>
    <property type="match status" value="1"/>
</dbReference>
<organism evidence="5 6">
    <name type="scientific">Meristemomyces frigidus</name>
    <dbReference type="NCBI Taxonomy" id="1508187"/>
    <lineage>
        <taxon>Eukaryota</taxon>
        <taxon>Fungi</taxon>
        <taxon>Dikarya</taxon>
        <taxon>Ascomycota</taxon>
        <taxon>Pezizomycotina</taxon>
        <taxon>Dothideomycetes</taxon>
        <taxon>Dothideomycetidae</taxon>
        <taxon>Mycosphaerellales</taxon>
        <taxon>Teratosphaeriaceae</taxon>
        <taxon>Meristemomyces</taxon>
    </lineage>
</organism>
<reference evidence="5" key="1">
    <citation type="submission" date="2023-08" db="EMBL/GenBank/DDBJ databases">
        <title>Black Yeasts Isolated from many extreme environments.</title>
        <authorList>
            <person name="Coleine C."/>
            <person name="Stajich J.E."/>
            <person name="Selbmann L."/>
        </authorList>
    </citation>
    <scope>NUCLEOTIDE SEQUENCE</scope>
    <source>
        <strain evidence="5">CCFEE 5401</strain>
    </source>
</reference>
<dbReference type="GO" id="GO:0005829">
    <property type="term" value="C:cytosol"/>
    <property type="evidence" value="ECO:0007669"/>
    <property type="project" value="TreeGrafter"/>
</dbReference>
<feature type="compositionally biased region" description="Polar residues" evidence="3">
    <location>
        <begin position="606"/>
        <end position="616"/>
    </location>
</feature>
<dbReference type="AlphaFoldDB" id="A0AAN7TL53"/>
<dbReference type="Proteomes" id="UP001310890">
    <property type="component" value="Unassembled WGS sequence"/>
</dbReference>
<feature type="region of interest" description="Disordered" evidence="3">
    <location>
        <begin position="516"/>
        <end position="659"/>
    </location>
</feature>
<feature type="compositionally biased region" description="Polar residues" evidence="3">
    <location>
        <begin position="299"/>
        <end position="320"/>
    </location>
</feature>
<feature type="compositionally biased region" description="Basic and acidic residues" evidence="3">
    <location>
        <begin position="269"/>
        <end position="280"/>
    </location>
</feature>
<dbReference type="Pfam" id="PF05383">
    <property type="entry name" value="La"/>
    <property type="match status" value="1"/>
</dbReference>
<comment type="caution">
    <text evidence="5">The sequence shown here is derived from an EMBL/GenBank/DDBJ whole genome shotgun (WGS) entry which is preliminary data.</text>
</comment>
<feature type="compositionally biased region" description="Polar residues" evidence="3">
    <location>
        <begin position="633"/>
        <end position="648"/>
    </location>
</feature>
<dbReference type="Gene3D" id="1.10.10.10">
    <property type="entry name" value="Winged helix-like DNA-binding domain superfamily/Winged helix DNA-binding domain"/>
    <property type="match status" value="1"/>
</dbReference>
<keyword evidence="1 2" id="KW-0694">RNA-binding</keyword>
<feature type="region of interest" description="Disordered" evidence="3">
    <location>
        <begin position="1"/>
        <end position="477"/>
    </location>
</feature>
<evidence type="ECO:0000256" key="1">
    <source>
        <dbReference type="ARBA" id="ARBA00022884"/>
    </source>
</evidence>
<accession>A0AAN7TL53</accession>
<feature type="compositionally biased region" description="Basic and acidic residues" evidence="3">
    <location>
        <begin position="336"/>
        <end position="352"/>
    </location>
</feature>
<feature type="domain" description="HTH La-type RNA-binding" evidence="4">
    <location>
        <begin position="709"/>
        <end position="800"/>
    </location>
</feature>
<dbReference type="InterPro" id="IPR045180">
    <property type="entry name" value="La_dom_prot"/>
</dbReference>
<proteinExistence type="predicted"/>
<dbReference type="SUPFAM" id="SSF46785">
    <property type="entry name" value="Winged helix' DNA-binding domain"/>
    <property type="match status" value="1"/>
</dbReference>
<feature type="compositionally biased region" description="Polar residues" evidence="3">
    <location>
        <begin position="252"/>
        <end position="268"/>
    </location>
</feature>
<evidence type="ECO:0000313" key="5">
    <source>
        <dbReference type="EMBL" id="KAK5114849.1"/>
    </source>
</evidence>
<feature type="region of interest" description="Disordered" evidence="3">
    <location>
        <begin position="963"/>
        <end position="995"/>
    </location>
</feature>
<dbReference type="GO" id="GO:0000339">
    <property type="term" value="F:RNA cap binding"/>
    <property type="evidence" value="ECO:0007669"/>
    <property type="project" value="InterPro"/>
</dbReference>
<feature type="compositionally biased region" description="Polar residues" evidence="3">
    <location>
        <begin position="454"/>
        <end position="469"/>
    </location>
</feature>
<dbReference type="InterPro" id="IPR006607">
    <property type="entry name" value="DM15"/>
</dbReference>
<feature type="compositionally biased region" description="Gly residues" evidence="3">
    <location>
        <begin position="400"/>
        <end position="412"/>
    </location>
</feature>
<feature type="compositionally biased region" description="Polar residues" evidence="3">
    <location>
        <begin position="1"/>
        <end position="12"/>
    </location>
</feature>
<sequence>MAAGQASPSGFSYAQAAKGRSPAIMAQQPQSKPTQGAGTPATSTFSELLPAGNWADAVEESTSGKKTEASPAVQDVEKLEEAKVTAVDRARTEDKIQTAESGTSSPDLLASTSTTTKDDESSPAMTGPSSETTWETKSQTSAQASEPSWIAERTARHAAASQKAESAAKAETTSKAEKKAKEVSLPAPAPPSFQPAPPPPVNIWQKRAEEAKAKVVTPPLPLKATPSAPVESSTGAKENQHPRADSKKKATSLGNSQQSTESANTPSTESRRAQKSHDVRINNLQQHGTKAMSRESESPLATRNASSRSSPPAVPNTQSLVKDEGSWPTPDLAPNADRKDVVGKESAEKPGEDDSQAGKRKKPEWEKMVVTPTIRWDQNAQNARGHDGRRPPGAERGRGGLRGRGSLRGGANGVSSTDRPTQRSIVDDTTSSATPRSRTYGDREASSPSKPPRTASQTTVGSTVETAAEQNEKPSVLDQHVSAVDGAKGIEHVPEQNPDTGAWSTQAYIPRTASPVKVNGASGASHDEERIPASIPRRTSIGTQTENGMPAGSLARDGPPIRMVPSGNGKENRNLENFKDGSYHGTTRGNGKPRGGRGRGGAQRDFVNSQPSSHTNGDFAGAPAFGVPPSPSGYHNSRGNHFSSPSQSGRGGWTPRGNPRAGSLAMEGYAYGRFQGPYGQSQPPHVQTYMPPGYDYNGYPIAVMPYQASMEHVYIVGMVSMQLEYYFSIDNLLKDMFLRKNMDSQGFVFLDVVGNFNRMKHLTPSRDILKEACIESPSVETRMGEDGKERVRRREGYEQFILPMDQREPGAQTEGPKHLQPLERLQIPTWHPAHQRGPQSAALPGMRYDRRSYDPGFHVNGMAPQFASYTPAQEGVHGNGANGEDVRGRPVKSPVQSTAPNVSKDLPIDGQRDIEPDAFPDDQVSSLTLIVKVKKTVPFHTSASRTFSNGSIDSRSIHAELATTNGTQTPPSTSTDAAANGTEGSRASSSHRAMTERGAAPDMTFFWLKDQQAPSETLPHDVTSEPYAHLRRKALEQRSHAATGTCPYDLDVLYQFWSHFLLRNFNSGMYTEFQHYANEDAKTRHNVSGLQNLIKFYDQALLSANAIRDRVAKDYGKLVNDEPAELDGAAFKQLRSAWRNGAMNLKNRKKMIDVLSPAVRARLDQTNGDVTSPMS</sequence>
<evidence type="ECO:0000259" key="4">
    <source>
        <dbReference type="PROSITE" id="PS50961"/>
    </source>
</evidence>
<gene>
    <name evidence="5" type="ORF">LTR62_002006</name>
</gene>
<feature type="compositionally biased region" description="Polar residues" evidence="3">
    <location>
        <begin position="27"/>
        <end position="46"/>
    </location>
</feature>
<evidence type="ECO:0000313" key="6">
    <source>
        <dbReference type="Proteomes" id="UP001310890"/>
    </source>
</evidence>
<feature type="region of interest" description="Disordered" evidence="3">
    <location>
        <begin position="874"/>
        <end position="909"/>
    </location>
</feature>
<protein>
    <recommendedName>
        <fullName evidence="4">HTH La-type RNA-binding domain-containing protein</fullName>
    </recommendedName>
</protein>
<feature type="compositionally biased region" description="Polar residues" evidence="3">
    <location>
        <begin position="123"/>
        <end position="146"/>
    </location>
</feature>
<name>A0AAN7TL53_9PEZI</name>
<feature type="compositionally biased region" description="Basic and acidic residues" evidence="3">
    <location>
        <begin position="166"/>
        <end position="182"/>
    </location>
</feature>
<dbReference type="GO" id="GO:0048255">
    <property type="term" value="P:mRNA stabilization"/>
    <property type="evidence" value="ECO:0007669"/>
    <property type="project" value="InterPro"/>
</dbReference>
<dbReference type="Pfam" id="PF21071">
    <property type="entry name" value="LARP1_HEAT"/>
    <property type="match status" value="1"/>
</dbReference>
<feature type="compositionally biased region" description="Basic and acidic residues" evidence="3">
    <location>
        <begin position="75"/>
        <end position="97"/>
    </location>
</feature>
<evidence type="ECO:0000256" key="2">
    <source>
        <dbReference type="PROSITE-ProRule" id="PRU00332"/>
    </source>
</evidence>
<feature type="compositionally biased region" description="Basic and acidic residues" evidence="3">
    <location>
        <begin position="570"/>
        <end position="582"/>
    </location>
</feature>
<dbReference type="GO" id="GO:0010494">
    <property type="term" value="C:cytoplasmic stress granule"/>
    <property type="evidence" value="ECO:0007669"/>
    <property type="project" value="TreeGrafter"/>
</dbReference>
<dbReference type="SMART" id="SM00715">
    <property type="entry name" value="LA"/>
    <property type="match status" value="1"/>
</dbReference>
<feature type="compositionally biased region" description="Basic and acidic residues" evidence="3">
    <location>
        <begin position="384"/>
        <end position="398"/>
    </location>
</feature>
<feature type="compositionally biased region" description="Pro residues" evidence="3">
    <location>
        <begin position="187"/>
        <end position="201"/>
    </location>
</feature>
<dbReference type="EMBL" id="JAVRRL010000015">
    <property type="protein sequence ID" value="KAK5114849.1"/>
    <property type="molecule type" value="Genomic_DNA"/>
</dbReference>
<feature type="compositionally biased region" description="Polar residues" evidence="3">
    <location>
        <begin position="414"/>
        <end position="437"/>
    </location>
</feature>
<feature type="compositionally biased region" description="Basic and acidic residues" evidence="3">
    <location>
        <begin position="238"/>
        <end position="248"/>
    </location>
</feature>
<dbReference type="PANTHER" id="PTHR22792:SF132">
    <property type="entry name" value="LA-RELATED PROTEIN 1"/>
    <property type="match status" value="1"/>
</dbReference>
<dbReference type="PANTHER" id="PTHR22792">
    <property type="entry name" value="LUPUS LA PROTEIN-RELATED"/>
    <property type="match status" value="1"/>
</dbReference>
<evidence type="ECO:0000256" key="3">
    <source>
        <dbReference type="SAM" id="MobiDB-lite"/>
    </source>
</evidence>
<dbReference type="GO" id="GO:0045727">
    <property type="term" value="P:positive regulation of translation"/>
    <property type="evidence" value="ECO:0007669"/>
    <property type="project" value="TreeGrafter"/>
</dbReference>
<dbReference type="InterPro" id="IPR036390">
    <property type="entry name" value="WH_DNA-bd_sf"/>
</dbReference>
<dbReference type="CDD" id="cd07323">
    <property type="entry name" value="LAM"/>
    <property type="match status" value="1"/>
</dbReference>
<dbReference type="InterPro" id="IPR006630">
    <property type="entry name" value="La_HTH"/>
</dbReference>